<dbReference type="Proteomes" id="UP001177140">
    <property type="component" value="Unassembled WGS sequence"/>
</dbReference>
<feature type="repeat" description="ANK" evidence="1">
    <location>
        <begin position="239"/>
        <end position="271"/>
    </location>
</feature>
<protein>
    <submittedName>
        <fullName evidence="2">Uncharacterized protein</fullName>
    </submittedName>
</protein>
<evidence type="ECO:0000313" key="3">
    <source>
        <dbReference type="Proteomes" id="UP001177140"/>
    </source>
</evidence>
<dbReference type="PROSITE" id="PS50088">
    <property type="entry name" value="ANK_REPEAT"/>
    <property type="match status" value="1"/>
</dbReference>
<dbReference type="PANTHER" id="PTHR23335">
    <property type="entry name" value="CALMODULIN-BINDING TRANSCRIPTION ACTIVATOR CAMTA"/>
    <property type="match status" value="1"/>
</dbReference>
<dbReference type="GO" id="GO:0005634">
    <property type="term" value="C:nucleus"/>
    <property type="evidence" value="ECO:0007669"/>
    <property type="project" value="TreeGrafter"/>
</dbReference>
<dbReference type="PANTHER" id="PTHR23335:SF3">
    <property type="entry name" value="CALMODULIN-BINDING TRANSCRIPTION ACTIVATOR 5"/>
    <property type="match status" value="1"/>
</dbReference>
<dbReference type="GO" id="GO:0003690">
    <property type="term" value="F:double-stranded DNA binding"/>
    <property type="evidence" value="ECO:0007669"/>
    <property type="project" value="TreeGrafter"/>
</dbReference>
<evidence type="ECO:0000313" key="2">
    <source>
        <dbReference type="EMBL" id="MCL7040445.1"/>
    </source>
</evidence>
<name>A0AA41VFQ2_PAPNU</name>
<dbReference type="Pfam" id="PF12796">
    <property type="entry name" value="Ank_2"/>
    <property type="match status" value="1"/>
</dbReference>
<reference evidence="2" key="1">
    <citation type="submission" date="2022-03" db="EMBL/GenBank/DDBJ databases">
        <title>A functionally conserved STORR gene fusion in Papaver species that diverged 16.8 million years ago.</title>
        <authorList>
            <person name="Catania T."/>
        </authorList>
    </citation>
    <scope>NUCLEOTIDE SEQUENCE</scope>
    <source>
        <strain evidence="2">S-191538</strain>
    </source>
</reference>
<dbReference type="InterPro" id="IPR002110">
    <property type="entry name" value="Ankyrin_rpt"/>
</dbReference>
<dbReference type="GO" id="GO:0003712">
    <property type="term" value="F:transcription coregulator activity"/>
    <property type="evidence" value="ECO:0007669"/>
    <property type="project" value="TreeGrafter"/>
</dbReference>
<dbReference type="EMBL" id="JAJJMA010212490">
    <property type="protein sequence ID" value="MCL7040445.1"/>
    <property type="molecule type" value="Genomic_DNA"/>
</dbReference>
<keyword evidence="3" id="KW-1185">Reference proteome</keyword>
<dbReference type="InterPro" id="IPR036770">
    <property type="entry name" value="Ankyrin_rpt-contain_sf"/>
</dbReference>
<dbReference type="PROSITE" id="PS50297">
    <property type="entry name" value="ANK_REP_REGION"/>
    <property type="match status" value="1"/>
</dbReference>
<comment type="caution">
    <text evidence="2">The sequence shown here is derived from an EMBL/GenBank/DDBJ whole genome shotgun (WGS) entry which is preliminary data.</text>
</comment>
<gene>
    <name evidence="2" type="ORF">MKW94_028368</name>
</gene>
<organism evidence="2 3">
    <name type="scientific">Papaver nudicaule</name>
    <name type="common">Iceland poppy</name>
    <dbReference type="NCBI Taxonomy" id="74823"/>
    <lineage>
        <taxon>Eukaryota</taxon>
        <taxon>Viridiplantae</taxon>
        <taxon>Streptophyta</taxon>
        <taxon>Embryophyta</taxon>
        <taxon>Tracheophyta</taxon>
        <taxon>Spermatophyta</taxon>
        <taxon>Magnoliopsida</taxon>
        <taxon>Ranunculales</taxon>
        <taxon>Papaveraceae</taxon>
        <taxon>Papaveroideae</taxon>
        <taxon>Papaver</taxon>
    </lineage>
</organism>
<dbReference type="SMART" id="SM00248">
    <property type="entry name" value="ANK"/>
    <property type="match status" value="2"/>
</dbReference>
<evidence type="ECO:0000256" key="1">
    <source>
        <dbReference type="PROSITE-ProRule" id="PRU00023"/>
    </source>
</evidence>
<keyword evidence="1" id="KW-0040">ANK repeat</keyword>
<accession>A0AA41VFQ2</accession>
<dbReference type="AlphaFoldDB" id="A0AA41VFQ2"/>
<dbReference type="Gene3D" id="1.25.40.20">
    <property type="entry name" value="Ankyrin repeat-containing domain"/>
    <property type="match status" value="1"/>
</dbReference>
<sequence length="324" mass="36819">MECYLENRVETRKNTKDRGFMETEVYQRIATTDRHELGTEFFTGSADSREECVFFVEKGFVKPSESVSIIGYFNEKYSHVAERDLCFVFGDVAIPGERLSKGVYRAILLPNLPGWINFYVSFDGLIPISQIMKLQLSFRNVKSVMDLELEQSLAYLLVHGEKEGEDLCRKLQQCDNMTTHSEIILRKYFKDWVFEGYRTRKPFDIHGQGVVHLSACLGYTWAIALCRMIGLGVDYRDMTGWTALHWAAFYGRQGAATLLLIHGANPSLVTEPTGENPYGRTAASIAFECGYYQLANYLADIAKNPQKIVRLSTVRAKIVGVVRP</sequence>
<proteinExistence type="predicted"/>
<dbReference type="SUPFAM" id="SSF48403">
    <property type="entry name" value="Ankyrin repeat"/>
    <property type="match status" value="1"/>
</dbReference>
<dbReference type="GO" id="GO:0006357">
    <property type="term" value="P:regulation of transcription by RNA polymerase II"/>
    <property type="evidence" value="ECO:0007669"/>
    <property type="project" value="TreeGrafter"/>
</dbReference>